<dbReference type="AlphaFoldDB" id="A0A1X2H7H4"/>
<dbReference type="GO" id="GO:0008138">
    <property type="term" value="F:protein tyrosine/serine/threonine phosphatase activity"/>
    <property type="evidence" value="ECO:0007669"/>
    <property type="project" value="TreeGrafter"/>
</dbReference>
<dbReference type="InterPro" id="IPR000387">
    <property type="entry name" value="Tyr_Pase_dom"/>
</dbReference>
<dbReference type="STRING" id="13706.A0A1X2H7H4"/>
<evidence type="ECO:0000256" key="3">
    <source>
        <dbReference type="ARBA" id="ARBA00022801"/>
    </source>
</evidence>
<dbReference type="Proteomes" id="UP000242180">
    <property type="component" value="Unassembled WGS sequence"/>
</dbReference>
<dbReference type="Gene3D" id="3.90.190.10">
    <property type="entry name" value="Protein tyrosine phosphatase superfamily"/>
    <property type="match status" value="1"/>
</dbReference>
<feature type="domain" description="Tyrosine specific protein phosphatases" evidence="6">
    <location>
        <begin position="94"/>
        <end position="152"/>
    </location>
</feature>
<evidence type="ECO:0000259" key="6">
    <source>
        <dbReference type="PROSITE" id="PS50056"/>
    </source>
</evidence>
<dbReference type="PANTHER" id="PTHR45848:SF4">
    <property type="entry name" value="DUAL SPECIFICITY PROTEIN PHOSPHATASE 12"/>
    <property type="match status" value="1"/>
</dbReference>
<feature type="domain" description="Tyrosine-protein phosphatase" evidence="5">
    <location>
        <begin position="31"/>
        <end position="173"/>
    </location>
</feature>
<dbReference type="GO" id="GO:0005634">
    <property type="term" value="C:nucleus"/>
    <property type="evidence" value="ECO:0007669"/>
    <property type="project" value="TreeGrafter"/>
</dbReference>
<evidence type="ECO:0000313" key="7">
    <source>
        <dbReference type="EMBL" id="ORY93969.1"/>
    </source>
</evidence>
<keyword evidence="3" id="KW-0378">Hydrolase</keyword>
<comment type="similarity">
    <text evidence="1">Belongs to the protein-tyrosine phosphatase family. Non-receptor class dual specificity subfamily.</text>
</comment>
<name>A0A1X2H7H4_SYNRA</name>
<comment type="caution">
    <text evidence="7">The sequence shown here is derived from an EMBL/GenBank/DDBJ whole genome shotgun (WGS) entry which is preliminary data.</text>
</comment>
<accession>A0A1X2H7H4</accession>
<dbReference type="InterPro" id="IPR020422">
    <property type="entry name" value="TYR_PHOSPHATASE_DUAL_dom"/>
</dbReference>
<dbReference type="InterPro" id="IPR003595">
    <property type="entry name" value="Tyr_Pase_cat"/>
</dbReference>
<dbReference type="SMART" id="SM00195">
    <property type="entry name" value="DSPc"/>
    <property type="match status" value="1"/>
</dbReference>
<dbReference type="PROSITE" id="PS50056">
    <property type="entry name" value="TYR_PHOSPHATASE_2"/>
    <property type="match status" value="1"/>
</dbReference>
<dbReference type="Pfam" id="PF00782">
    <property type="entry name" value="DSPc"/>
    <property type="match status" value="1"/>
</dbReference>
<dbReference type="OMA" id="DKKLHCQ"/>
<dbReference type="PANTHER" id="PTHR45848">
    <property type="entry name" value="DUAL SPECIFICITY PROTEIN PHOSPHATASE 12 FAMILY MEMBER"/>
    <property type="match status" value="1"/>
</dbReference>
<evidence type="ECO:0000256" key="4">
    <source>
        <dbReference type="ARBA" id="ARBA00022912"/>
    </source>
</evidence>
<dbReference type="GO" id="GO:0004725">
    <property type="term" value="F:protein tyrosine phosphatase activity"/>
    <property type="evidence" value="ECO:0007669"/>
    <property type="project" value="UniProtKB-EC"/>
</dbReference>
<keyword evidence="8" id="KW-1185">Reference proteome</keyword>
<proteinExistence type="inferred from homology"/>
<dbReference type="InParanoid" id="A0A1X2H7H4"/>
<dbReference type="CDD" id="cd14498">
    <property type="entry name" value="DSP"/>
    <property type="match status" value="1"/>
</dbReference>
<dbReference type="PROSITE" id="PS00383">
    <property type="entry name" value="TYR_PHOSPHATASE_1"/>
    <property type="match status" value="1"/>
</dbReference>
<evidence type="ECO:0000313" key="8">
    <source>
        <dbReference type="Proteomes" id="UP000242180"/>
    </source>
</evidence>
<gene>
    <name evidence="7" type="ORF">BCR43DRAFT_461354</name>
</gene>
<evidence type="ECO:0000256" key="2">
    <source>
        <dbReference type="ARBA" id="ARBA00013064"/>
    </source>
</evidence>
<dbReference type="SUPFAM" id="SSF52799">
    <property type="entry name" value="(Phosphotyrosine protein) phosphatases II"/>
    <property type="match status" value="1"/>
</dbReference>
<dbReference type="InterPro" id="IPR029021">
    <property type="entry name" value="Prot-tyrosine_phosphatase-like"/>
</dbReference>
<evidence type="ECO:0000256" key="1">
    <source>
        <dbReference type="ARBA" id="ARBA00008601"/>
    </source>
</evidence>
<dbReference type="EMBL" id="MCGN01000008">
    <property type="protein sequence ID" value="ORY93969.1"/>
    <property type="molecule type" value="Genomic_DNA"/>
</dbReference>
<protein>
    <recommendedName>
        <fullName evidence="2">protein-tyrosine-phosphatase</fullName>
        <ecNumber evidence="2">3.1.3.48</ecNumber>
    </recommendedName>
</protein>
<dbReference type="OrthoDB" id="2017893at2759"/>
<dbReference type="PROSITE" id="PS50054">
    <property type="entry name" value="TYR_PHOSPHATASE_DUAL"/>
    <property type="match status" value="1"/>
</dbReference>
<keyword evidence="4" id="KW-0904">Protein phosphatase</keyword>
<organism evidence="7 8">
    <name type="scientific">Syncephalastrum racemosum</name>
    <name type="common">Filamentous fungus</name>
    <dbReference type="NCBI Taxonomy" id="13706"/>
    <lineage>
        <taxon>Eukaryota</taxon>
        <taxon>Fungi</taxon>
        <taxon>Fungi incertae sedis</taxon>
        <taxon>Mucoromycota</taxon>
        <taxon>Mucoromycotina</taxon>
        <taxon>Mucoromycetes</taxon>
        <taxon>Mucorales</taxon>
        <taxon>Syncephalastraceae</taxon>
        <taxon>Syncephalastrum</taxon>
    </lineage>
</organism>
<dbReference type="InterPro" id="IPR000340">
    <property type="entry name" value="Dual-sp_phosphatase_cat-dom"/>
</dbReference>
<sequence>MERHPLDDQTHLYQALESGPDGQPGGILITSFAQEVLPNVWIGGFKACEDLPFLQKNRITVILSLGHFTHQYPSDQFTHKIVPIADNPEANIIHHFPATNAFIQDALSSNQRILVHCLAGVSRSPTVVAAYLMHQQRIHPKQALSIIKQNRPFVNPNPGFMDQLRLYREMDFEFDPHHPAYLAWIKKHPIDASHAGHAGYRDIASP</sequence>
<dbReference type="EC" id="3.1.3.48" evidence="2"/>
<evidence type="ECO:0000259" key="5">
    <source>
        <dbReference type="PROSITE" id="PS50054"/>
    </source>
</evidence>
<reference evidence="7 8" key="1">
    <citation type="submission" date="2016-07" db="EMBL/GenBank/DDBJ databases">
        <title>Pervasive Adenine N6-methylation of Active Genes in Fungi.</title>
        <authorList>
            <consortium name="DOE Joint Genome Institute"/>
            <person name="Mondo S.J."/>
            <person name="Dannebaum R.O."/>
            <person name="Kuo R.C."/>
            <person name="Labutti K."/>
            <person name="Haridas S."/>
            <person name="Kuo A."/>
            <person name="Salamov A."/>
            <person name="Ahrendt S.R."/>
            <person name="Lipzen A."/>
            <person name="Sullivan W."/>
            <person name="Andreopoulos W.B."/>
            <person name="Clum A."/>
            <person name="Lindquist E."/>
            <person name="Daum C."/>
            <person name="Ramamoorthy G.K."/>
            <person name="Gryganskyi A."/>
            <person name="Culley D."/>
            <person name="Magnuson J.K."/>
            <person name="James T.Y."/>
            <person name="O'Malley M.A."/>
            <person name="Stajich J.E."/>
            <person name="Spatafora J.W."/>
            <person name="Visel A."/>
            <person name="Grigoriev I.V."/>
        </authorList>
    </citation>
    <scope>NUCLEOTIDE SEQUENCE [LARGE SCALE GENOMIC DNA]</scope>
    <source>
        <strain evidence="7 8">NRRL 2496</strain>
    </source>
</reference>
<dbReference type="InterPro" id="IPR016130">
    <property type="entry name" value="Tyr_Pase_AS"/>
</dbReference>
<dbReference type="SMART" id="SM00404">
    <property type="entry name" value="PTPc_motif"/>
    <property type="match status" value="1"/>
</dbReference>